<evidence type="ECO:0000259" key="1">
    <source>
        <dbReference type="PROSITE" id="PS51263"/>
    </source>
</evidence>
<dbReference type="Pfam" id="PF00241">
    <property type="entry name" value="Cofilin_ADF"/>
    <property type="match status" value="1"/>
</dbReference>
<dbReference type="PROSITE" id="PS51263">
    <property type="entry name" value="ADF_H"/>
    <property type="match status" value="1"/>
</dbReference>
<dbReference type="Proteomes" id="UP000014978">
    <property type="component" value="Unassembled WGS sequence"/>
</dbReference>
<comment type="caution">
    <text evidence="2">The sequence shown here is derived from an EMBL/GenBank/DDBJ whole genome shotgun (WGS) entry which is preliminary data.</text>
</comment>
<dbReference type="OrthoDB" id="2195590at2759"/>
<evidence type="ECO:0000313" key="3">
    <source>
        <dbReference type="Proteomes" id="UP000014978"/>
    </source>
</evidence>
<dbReference type="HOGENOM" id="CLU_138659_0_0_1"/>
<dbReference type="InParanoid" id="S7WE15"/>
<organism evidence="2 3">
    <name type="scientific">Spraguea lophii (strain 42_110)</name>
    <name type="common">Microsporidian parasite</name>
    <dbReference type="NCBI Taxonomy" id="1358809"/>
    <lineage>
        <taxon>Eukaryota</taxon>
        <taxon>Fungi</taxon>
        <taxon>Fungi incertae sedis</taxon>
        <taxon>Microsporidia</taxon>
        <taxon>Spragueidae</taxon>
        <taxon>Spraguea</taxon>
    </lineage>
</organism>
<accession>S7WE15</accession>
<dbReference type="AlphaFoldDB" id="S7WE15"/>
<dbReference type="Gene3D" id="3.40.20.10">
    <property type="entry name" value="Severin"/>
    <property type="match status" value="1"/>
</dbReference>
<dbReference type="OMA" id="STYVIFH"/>
<dbReference type="EMBL" id="ATCN01000039">
    <property type="protein sequence ID" value="EPR80017.1"/>
    <property type="molecule type" value="Genomic_DNA"/>
</dbReference>
<dbReference type="GO" id="GO:0003779">
    <property type="term" value="F:actin binding"/>
    <property type="evidence" value="ECO:0007669"/>
    <property type="project" value="InterPro"/>
</dbReference>
<protein>
    <submittedName>
        <fullName evidence="2">Actin-depolymerizing factor</fullName>
    </submittedName>
</protein>
<name>S7WE15_SPRLO</name>
<proteinExistence type="predicted"/>
<dbReference type="SUPFAM" id="SSF55753">
    <property type="entry name" value="Actin depolymerizing proteins"/>
    <property type="match status" value="1"/>
</dbReference>
<evidence type="ECO:0000313" key="2">
    <source>
        <dbReference type="EMBL" id="EPR80017.1"/>
    </source>
</evidence>
<feature type="domain" description="ADF-H" evidence="1">
    <location>
        <begin position="1"/>
        <end position="150"/>
    </location>
</feature>
<dbReference type="InterPro" id="IPR002108">
    <property type="entry name" value="ADF-H"/>
</dbReference>
<dbReference type="InterPro" id="IPR029006">
    <property type="entry name" value="ADF-H/Gelsolin-like_dom_sf"/>
</dbReference>
<sequence>MNPSYTDFDVIEKESTKVTRRENQFIIFSLRDPTKLVFGIDYIQPSANPGTLKKTPNDKLIELFTLCKSKIDPLKCAYIFYDFSFYTDDGLYRNATCLVTFIPDSVSTLIEKFSYSSNSITLGAEIKAQKLITLNNLEDFEFENIKHLCMSFRKN</sequence>
<keyword evidence="3" id="KW-1185">Reference proteome</keyword>
<gene>
    <name evidence="2" type="ORF">SLOPH_2213</name>
</gene>
<dbReference type="VEuPathDB" id="MicrosporidiaDB:SLOPH_2213"/>
<reference evidence="3" key="1">
    <citation type="journal article" date="2013" name="PLoS Genet.">
        <title>The genome of Spraguea lophii and the basis of host-microsporidian interactions.</title>
        <authorList>
            <person name="Campbell S.E."/>
            <person name="Williams T.A."/>
            <person name="Yousuf A."/>
            <person name="Soanes D.M."/>
            <person name="Paszkiewicz K.H."/>
            <person name="Williams B.A.P."/>
        </authorList>
    </citation>
    <scope>NUCLEOTIDE SEQUENCE [LARGE SCALE GENOMIC DNA]</scope>
    <source>
        <strain evidence="3">42_110</strain>
    </source>
</reference>